<sequence length="62" mass="6888">MSWEDEDIFIKQASLTPIAKSFKLMEVQEYVDSVANKLKAARTSPPPIPSRPVTIAIVDADQ</sequence>
<protein>
    <submittedName>
        <fullName evidence="1">2482_t:CDS:1</fullName>
    </submittedName>
</protein>
<reference evidence="1" key="1">
    <citation type="submission" date="2021-06" db="EMBL/GenBank/DDBJ databases">
        <authorList>
            <person name="Kallberg Y."/>
            <person name="Tangrot J."/>
            <person name="Rosling A."/>
        </authorList>
    </citation>
    <scope>NUCLEOTIDE SEQUENCE</scope>
    <source>
        <strain evidence="1">CL551</strain>
    </source>
</reference>
<gene>
    <name evidence="1" type="ORF">AMORRO_LOCUS14012</name>
</gene>
<accession>A0A9N9IE06</accession>
<organism evidence="1 2">
    <name type="scientific">Acaulospora morrowiae</name>
    <dbReference type="NCBI Taxonomy" id="94023"/>
    <lineage>
        <taxon>Eukaryota</taxon>
        <taxon>Fungi</taxon>
        <taxon>Fungi incertae sedis</taxon>
        <taxon>Mucoromycota</taxon>
        <taxon>Glomeromycotina</taxon>
        <taxon>Glomeromycetes</taxon>
        <taxon>Diversisporales</taxon>
        <taxon>Acaulosporaceae</taxon>
        <taxon>Acaulospora</taxon>
    </lineage>
</organism>
<feature type="non-terminal residue" evidence="1">
    <location>
        <position position="62"/>
    </location>
</feature>
<evidence type="ECO:0000313" key="2">
    <source>
        <dbReference type="Proteomes" id="UP000789342"/>
    </source>
</evidence>
<proteinExistence type="predicted"/>
<dbReference type="Proteomes" id="UP000789342">
    <property type="component" value="Unassembled WGS sequence"/>
</dbReference>
<dbReference type="AlphaFoldDB" id="A0A9N9IE06"/>
<name>A0A9N9IE06_9GLOM</name>
<evidence type="ECO:0000313" key="1">
    <source>
        <dbReference type="EMBL" id="CAG8730967.1"/>
    </source>
</evidence>
<comment type="caution">
    <text evidence="1">The sequence shown here is derived from an EMBL/GenBank/DDBJ whole genome shotgun (WGS) entry which is preliminary data.</text>
</comment>
<keyword evidence="2" id="KW-1185">Reference proteome</keyword>
<dbReference type="EMBL" id="CAJVPV010026200">
    <property type="protein sequence ID" value="CAG8730967.1"/>
    <property type="molecule type" value="Genomic_DNA"/>
</dbReference>